<comment type="caution">
    <text evidence="18">The sequence shown here is derived from an EMBL/GenBank/DDBJ whole genome shotgun (WGS) entry which is preliminary data.</text>
</comment>
<proteinExistence type="inferred from homology"/>
<dbReference type="Proteomes" id="UP001166191">
    <property type="component" value="Unassembled WGS sequence"/>
</dbReference>
<evidence type="ECO:0000256" key="11">
    <source>
        <dbReference type="ARBA" id="ARBA00023002"/>
    </source>
</evidence>
<evidence type="ECO:0000256" key="12">
    <source>
        <dbReference type="ARBA" id="ARBA00023004"/>
    </source>
</evidence>
<feature type="transmembrane region" description="Helical" evidence="16">
    <location>
        <begin position="35"/>
        <end position="57"/>
    </location>
</feature>
<dbReference type="PANTHER" id="PTHR33751:SF1">
    <property type="entry name" value="CBB3-TYPE CYTOCHROME C OXIDASE SUBUNIT FIXP"/>
    <property type="match status" value="1"/>
</dbReference>
<keyword evidence="5 14" id="KW-0997">Cell inner membrane</keyword>
<dbReference type="PIRSF" id="PIRSF000006">
    <property type="entry name" value="Cbb3-Cox_fixP"/>
    <property type="match status" value="1"/>
</dbReference>
<dbReference type="Pfam" id="PF14715">
    <property type="entry name" value="FixP_N"/>
    <property type="match status" value="1"/>
</dbReference>
<evidence type="ECO:0000256" key="2">
    <source>
        <dbReference type="ARBA" id="ARBA00004673"/>
    </source>
</evidence>
<dbReference type="Pfam" id="PF13442">
    <property type="entry name" value="Cytochrome_CBB3"/>
    <property type="match status" value="2"/>
</dbReference>
<dbReference type="InterPro" id="IPR009056">
    <property type="entry name" value="Cyt_c-like_dom"/>
</dbReference>
<comment type="similarity">
    <text evidence="3 14">Belongs to the CcoP / FixP family.</text>
</comment>
<evidence type="ECO:0000256" key="3">
    <source>
        <dbReference type="ARBA" id="ARBA00006113"/>
    </source>
</evidence>
<evidence type="ECO:0000256" key="16">
    <source>
        <dbReference type="SAM" id="Phobius"/>
    </source>
</evidence>
<evidence type="ECO:0000256" key="5">
    <source>
        <dbReference type="ARBA" id="ARBA00022519"/>
    </source>
</evidence>
<keyword evidence="13 14" id="KW-0406">Ion transport</keyword>
<keyword evidence="14" id="KW-0813">Transport</keyword>
<keyword evidence="14" id="KW-0679">Respiratory chain</keyword>
<evidence type="ECO:0000256" key="8">
    <source>
        <dbReference type="ARBA" id="ARBA00022737"/>
    </source>
</evidence>
<evidence type="ECO:0000256" key="14">
    <source>
        <dbReference type="PIRNR" id="PIRNR000006"/>
    </source>
</evidence>
<comment type="subunit">
    <text evidence="14">Component of the cbb3-type cytochrome c oxidase.</text>
</comment>
<feature type="domain" description="Cytochrome c" evidence="17">
    <location>
        <begin position="111"/>
        <end position="197"/>
    </location>
</feature>
<keyword evidence="8" id="KW-0677">Repeat</keyword>
<dbReference type="PANTHER" id="PTHR33751">
    <property type="entry name" value="CBB3-TYPE CYTOCHROME C OXIDASE SUBUNIT FIXP"/>
    <property type="match status" value="1"/>
</dbReference>
<keyword evidence="12 14" id="KW-0408">Iron</keyword>
<keyword evidence="14" id="KW-0249">Electron transport</keyword>
<dbReference type="PROSITE" id="PS51007">
    <property type="entry name" value="CYTC"/>
    <property type="match status" value="2"/>
</dbReference>
<sequence length="290" mass="31168">MSDHHQREIDPVTGYDTTGHEWNGIKELNTPFPRIAIWALLITVVYAVIAWILLPAWPLGRDYTRGLLGLNQGDMAVAGYRDISDWRGEWLAKMETGDFEVLRADADLMATAMPAAERLFADNCAACHGETGQGGPGFPVLSDAHWLWGADPEAIAETIRFGINSGHPDARIAEMPAFDWMSREERAAVARYVSGLPEGRDGAGVAADLFAENCASCHGDGGEGGLEIGAPSLRDAAVIYGQDSRTVQETLRGGRAGTMPAWTDRLSEAEIRLLTLYVAGLAEAGGEGAE</sequence>
<dbReference type="EMBL" id="JAHKNG010000016">
    <property type="protein sequence ID" value="MBU3030599.1"/>
    <property type="molecule type" value="Genomic_DNA"/>
</dbReference>
<feature type="domain" description="Cytochrome c" evidence="17">
    <location>
        <begin position="201"/>
        <end position="282"/>
    </location>
</feature>
<evidence type="ECO:0000259" key="17">
    <source>
        <dbReference type="PROSITE" id="PS51007"/>
    </source>
</evidence>
<evidence type="ECO:0000313" key="19">
    <source>
        <dbReference type="Proteomes" id="UP001166191"/>
    </source>
</evidence>
<keyword evidence="14 15" id="KW-0349">Heme</keyword>
<evidence type="ECO:0000256" key="1">
    <source>
        <dbReference type="ARBA" id="ARBA00004533"/>
    </source>
</evidence>
<evidence type="ECO:0000256" key="7">
    <source>
        <dbReference type="ARBA" id="ARBA00022723"/>
    </source>
</evidence>
<comment type="pathway">
    <text evidence="2 14">Energy metabolism; oxidative phosphorylation.</text>
</comment>
<dbReference type="InterPro" id="IPR032858">
    <property type="entry name" value="CcoP_N"/>
</dbReference>
<keyword evidence="6 16" id="KW-0812">Transmembrane</keyword>
<keyword evidence="14 16" id="KW-0472">Membrane</keyword>
<gene>
    <name evidence="18" type="primary">ccoP</name>
    <name evidence="18" type="ORF">KNW02_10775</name>
</gene>
<evidence type="ECO:0000313" key="18">
    <source>
        <dbReference type="EMBL" id="MBU3030599.1"/>
    </source>
</evidence>
<name>A0ABS6AJ24_9RHOB</name>
<dbReference type="NCBIfam" id="TIGR00782">
    <property type="entry name" value="ccoP"/>
    <property type="match status" value="1"/>
</dbReference>
<comment type="function">
    <text evidence="14">C-type cytochrome. Part of the cbb3-type cytochrome c oxidase complex.</text>
</comment>
<keyword evidence="9 14" id="KW-0375">Hydrogen ion transport</keyword>
<comment type="subcellular location">
    <subcellularLocation>
        <location evidence="1 14">Cell inner membrane</location>
    </subcellularLocation>
</comment>
<dbReference type="RefSeq" id="WP_216033278.1">
    <property type="nucleotide sequence ID" value="NZ_JAHKNG010000016.1"/>
</dbReference>
<keyword evidence="11 14" id="KW-0560">Oxidoreductase</keyword>
<keyword evidence="19" id="KW-1185">Reference proteome</keyword>
<dbReference type="InterPro" id="IPR004678">
    <property type="entry name" value="Cyt_c_oxidase_cbb3_su3"/>
</dbReference>
<evidence type="ECO:0000256" key="10">
    <source>
        <dbReference type="ARBA" id="ARBA00022989"/>
    </source>
</evidence>
<evidence type="ECO:0000256" key="6">
    <source>
        <dbReference type="ARBA" id="ARBA00022692"/>
    </source>
</evidence>
<evidence type="ECO:0000256" key="9">
    <source>
        <dbReference type="ARBA" id="ARBA00022781"/>
    </source>
</evidence>
<evidence type="ECO:0000256" key="4">
    <source>
        <dbReference type="ARBA" id="ARBA00022475"/>
    </source>
</evidence>
<keyword evidence="4 14" id="KW-1003">Cell membrane</keyword>
<dbReference type="InterPro" id="IPR050597">
    <property type="entry name" value="Cytochrome_c_Oxidase_Subunit"/>
</dbReference>
<reference evidence="18" key="1">
    <citation type="submission" date="2021-06" db="EMBL/GenBank/DDBJ databases">
        <title>Paracoccus bacterium XHP0099 sp. nov., isolated from the surface waters of the Yellow Sea.</title>
        <authorList>
            <person name="Xue H."/>
            <person name="Zhang D."/>
        </authorList>
    </citation>
    <scope>NUCLEOTIDE SEQUENCE</scope>
    <source>
        <strain evidence="18">XHP0099</strain>
    </source>
</reference>
<accession>A0ABS6AJ24</accession>
<organism evidence="18 19">
    <name type="scientific">Paracoccus marinaquae</name>
    <dbReference type="NCBI Taxonomy" id="2841926"/>
    <lineage>
        <taxon>Bacteria</taxon>
        <taxon>Pseudomonadati</taxon>
        <taxon>Pseudomonadota</taxon>
        <taxon>Alphaproteobacteria</taxon>
        <taxon>Rhodobacterales</taxon>
        <taxon>Paracoccaceae</taxon>
        <taxon>Paracoccus</taxon>
    </lineage>
</organism>
<comment type="cofactor">
    <cofactor evidence="14">
        <name>heme c</name>
        <dbReference type="ChEBI" id="CHEBI:61717"/>
    </cofactor>
    <text evidence="14">Binds 2 heme C groups per subunit.</text>
</comment>
<protein>
    <recommendedName>
        <fullName evidence="14">Cbb3-type cytochrome c oxidase subunit</fullName>
    </recommendedName>
</protein>
<keyword evidence="10 16" id="KW-1133">Transmembrane helix</keyword>
<evidence type="ECO:0000256" key="13">
    <source>
        <dbReference type="ARBA" id="ARBA00023065"/>
    </source>
</evidence>
<keyword evidence="7 14" id="KW-0479">Metal-binding</keyword>
<evidence type="ECO:0000256" key="15">
    <source>
        <dbReference type="PROSITE-ProRule" id="PRU00433"/>
    </source>
</evidence>